<sequence>KEPENQTKNREPKKEPKNKKILVFLKWYKSQWGHWTRHSTFYPL</sequence>
<protein>
    <submittedName>
        <fullName evidence="1">Uncharacterized protein</fullName>
    </submittedName>
</protein>
<comment type="caution">
    <text evidence="1">The sequence shown here is derived from an EMBL/GenBank/DDBJ whole genome shotgun (WGS) entry which is preliminary data.</text>
</comment>
<dbReference type="VEuPathDB" id="MicrosporidiaDB:M153_72720001136"/>
<keyword evidence="2" id="KW-1185">Reference proteome</keyword>
<accession>A0A0R0M025</accession>
<proteinExistence type="predicted"/>
<feature type="non-terminal residue" evidence="1">
    <location>
        <position position="1"/>
    </location>
</feature>
<reference evidence="1 2" key="1">
    <citation type="submission" date="2015-07" db="EMBL/GenBank/DDBJ databases">
        <title>The genome of Pseudoloma neurophilia, a relevant intracellular parasite of the zebrafish.</title>
        <authorList>
            <person name="Ndikumana S."/>
            <person name="Pelin A."/>
            <person name="Sanders J."/>
            <person name="Corradi N."/>
        </authorList>
    </citation>
    <scope>NUCLEOTIDE SEQUENCE [LARGE SCALE GENOMIC DNA]</scope>
    <source>
        <strain evidence="1 2">MK1</strain>
    </source>
</reference>
<dbReference type="Proteomes" id="UP000051530">
    <property type="component" value="Unassembled WGS sequence"/>
</dbReference>
<evidence type="ECO:0000313" key="2">
    <source>
        <dbReference type="Proteomes" id="UP000051530"/>
    </source>
</evidence>
<evidence type="ECO:0000313" key="1">
    <source>
        <dbReference type="EMBL" id="KRH92343.1"/>
    </source>
</evidence>
<dbReference type="EMBL" id="LGUB01001002">
    <property type="protein sequence ID" value="KRH92343.1"/>
    <property type="molecule type" value="Genomic_DNA"/>
</dbReference>
<name>A0A0R0M025_9MICR</name>
<gene>
    <name evidence="1" type="ORF">M153_72720001136</name>
</gene>
<dbReference type="AlphaFoldDB" id="A0A0R0M025"/>
<organism evidence="1 2">
    <name type="scientific">Pseudoloma neurophilia</name>
    <dbReference type="NCBI Taxonomy" id="146866"/>
    <lineage>
        <taxon>Eukaryota</taxon>
        <taxon>Fungi</taxon>
        <taxon>Fungi incertae sedis</taxon>
        <taxon>Microsporidia</taxon>
        <taxon>Pseudoloma</taxon>
    </lineage>
</organism>